<keyword evidence="5" id="KW-1185">Reference proteome</keyword>
<reference evidence="4 5" key="1">
    <citation type="submission" date="2021-08" db="EMBL/GenBank/DDBJ databases">
        <title>Comparative Genomics Analysis of the Genus Qipengyuania Reveals Extensive Genetic Diversity and Metabolic Versatility, Including the Description of Fifteen Novel Species.</title>
        <authorList>
            <person name="Liu Y."/>
        </authorList>
    </citation>
    <scope>NUCLEOTIDE SEQUENCE [LARGE SCALE GENOMIC DNA]</scope>
    <source>
        <strain evidence="4 5">6D47A</strain>
    </source>
</reference>
<organism evidence="4 5">
    <name type="scientific">Qipengyuania qiaonensis</name>
    <dbReference type="NCBI Taxonomy" id="2867240"/>
    <lineage>
        <taxon>Bacteria</taxon>
        <taxon>Pseudomonadati</taxon>
        <taxon>Pseudomonadota</taxon>
        <taxon>Alphaproteobacteria</taxon>
        <taxon>Sphingomonadales</taxon>
        <taxon>Erythrobacteraceae</taxon>
        <taxon>Qipengyuania</taxon>
    </lineage>
</organism>
<dbReference type="InterPro" id="IPR051012">
    <property type="entry name" value="CellSynth/LPSAsmb/PSIAsmb"/>
</dbReference>
<evidence type="ECO:0000256" key="2">
    <source>
        <dbReference type="ARBA" id="ARBA00022803"/>
    </source>
</evidence>
<dbReference type="Pfam" id="PF14559">
    <property type="entry name" value="TPR_19"/>
    <property type="match status" value="1"/>
</dbReference>
<keyword evidence="1" id="KW-0677">Repeat</keyword>
<dbReference type="SUPFAM" id="SSF48452">
    <property type="entry name" value="TPR-like"/>
    <property type="match status" value="2"/>
</dbReference>
<sequence length="586" mass="63212">MICRRNLTNAAALTITCFVLGACDQSEASSSSIEKAQIELTNGNAFSAKFYLDRALEEGQPRRDLAIFFAEAALIDGDLETARDWLEQEEFPYDMQADRLQLLGRLEMMEGDLRGAARAFDRSYQIDPENAALWVDIGYLRYRGGEQIEAIEAVDHALEIDPTSGAAWLFRGQLARDAQGAETGARIFRKALARQPANTALRVEYAATLGDAGRAKEALQVLRAGEGRAASTPKGLFLQSVIAARGGNIRLARDLFVRSEGPQKSSPAAQLLSAIIDLEEGNYASAAQTLDRLSAVQPDNRRVRDLLAYALSRSGGELELVRRFAGSAAGSDGSAYLRALVGRSYETLGERELAAVFLDLASIDQSDLSVLAGARSVDVLAGSGPMDGLETRDYVRNAIARDETTASVGRARGFARRFPGSADAFAILGDAELAEGNRRAARAAYERSARIRRSWPLTLRLVRAQDSSTDARRLLETFVQGDPMNGEAAARLADAAAAKGDWAKAVLLLDHAMELGMGQVPWVLAARSIAARQLDDPDTALQFALAAHELQPMSPLAISALIAALPADEAETREELETKLESLTQG</sequence>
<feature type="repeat" description="TPR" evidence="3">
    <location>
        <begin position="97"/>
        <end position="130"/>
    </location>
</feature>
<dbReference type="EMBL" id="JAIGNO010000001">
    <property type="protein sequence ID" value="MBX7481426.1"/>
    <property type="molecule type" value="Genomic_DNA"/>
</dbReference>
<dbReference type="InterPro" id="IPR011990">
    <property type="entry name" value="TPR-like_helical_dom_sf"/>
</dbReference>
<proteinExistence type="predicted"/>
<dbReference type="PANTHER" id="PTHR45586">
    <property type="entry name" value="TPR REPEAT-CONTAINING PROTEIN PA4667"/>
    <property type="match status" value="1"/>
</dbReference>
<accession>A0ABS7J563</accession>
<dbReference type="InterPro" id="IPR019734">
    <property type="entry name" value="TPR_rpt"/>
</dbReference>
<evidence type="ECO:0000256" key="3">
    <source>
        <dbReference type="PROSITE-ProRule" id="PRU00339"/>
    </source>
</evidence>
<comment type="caution">
    <text evidence="4">The sequence shown here is derived from an EMBL/GenBank/DDBJ whole genome shotgun (WGS) entry which is preliminary data.</text>
</comment>
<dbReference type="Proteomes" id="UP000755104">
    <property type="component" value="Unassembled WGS sequence"/>
</dbReference>
<dbReference type="PANTHER" id="PTHR45586:SF1">
    <property type="entry name" value="LIPOPOLYSACCHARIDE ASSEMBLY PROTEIN B"/>
    <property type="match status" value="1"/>
</dbReference>
<name>A0ABS7J563_9SPHN</name>
<keyword evidence="2 3" id="KW-0802">TPR repeat</keyword>
<dbReference type="Pfam" id="PF13432">
    <property type="entry name" value="TPR_16"/>
    <property type="match status" value="1"/>
</dbReference>
<dbReference type="PROSITE" id="PS51257">
    <property type="entry name" value="PROKAR_LIPOPROTEIN"/>
    <property type="match status" value="1"/>
</dbReference>
<feature type="repeat" description="TPR" evidence="3">
    <location>
        <begin position="131"/>
        <end position="164"/>
    </location>
</feature>
<evidence type="ECO:0000313" key="5">
    <source>
        <dbReference type="Proteomes" id="UP000755104"/>
    </source>
</evidence>
<gene>
    <name evidence="4" type="ORF">K3174_02700</name>
</gene>
<dbReference type="Gene3D" id="1.25.40.10">
    <property type="entry name" value="Tetratricopeptide repeat domain"/>
    <property type="match status" value="2"/>
</dbReference>
<dbReference type="PROSITE" id="PS50005">
    <property type="entry name" value="TPR"/>
    <property type="match status" value="2"/>
</dbReference>
<dbReference type="RefSeq" id="WP_221555342.1">
    <property type="nucleotide sequence ID" value="NZ_JAIGNO010000001.1"/>
</dbReference>
<evidence type="ECO:0000313" key="4">
    <source>
        <dbReference type="EMBL" id="MBX7481426.1"/>
    </source>
</evidence>
<dbReference type="SMART" id="SM00028">
    <property type="entry name" value="TPR"/>
    <property type="match status" value="7"/>
</dbReference>
<evidence type="ECO:0000256" key="1">
    <source>
        <dbReference type="ARBA" id="ARBA00022737"/>
    </source>
</evidence>
<protein>
    <submittedName>
        <fullName evidence="4">Tetratricopeptide repeat protein</fullName>
    </submittedName>
</protein>